<evidence type="ECO:0000313" key="2">
    <source>
        <dbReference type="Proteomes" id="UP000190092"/>
    </source>
</evidence>
<gene>
    <name evidence="1" type="ORF">SAMN02745126_02306</name>
</gene>
<proteinExistence type="predicted"/>
<dbReference type="EMBL" id="FUWJ01000002">
    <property type="protein sequence ID" value="SJZ79162.1"/>
    <property type="molecule type" value="Genomic_DNA"/>
</dbReference>
<sequence>MQVVVREPAMREGRRVCPADDHGAGLAKVGHRRAVLGSDDIAEGDHAIGGRAAALVDIDFHGHGDAVQQTQLATAGASGIGIACRGQGLIRKHVDDGVHGGIDGSDPVETGAHGFDAGNCTQSNCVSEVDC</sequence>
<protein>
    <submittedName>
        <fullName evidence="1">Uncharacterized protein</fullName>
    </submittedName>
</protein>
<evidence type="ECO:0000313" key="1">
    <source>
        <dbReference type="EMBL" id="SJZ79162.1"/>
    </source>
</evidence>
<reference evidence="2" key="1">
    <citation type="submission" date="2017-02" db="EMBL/GenBank/DDBJ databases">
        <authorList>
            <person name="Varghese N."/>
            <person name="Submissions S."/>
        </authorList>
    </citation>
    <scope>NUCLEOTIDE SEQUENCE [LARGE SCALE GENOMIC DNA]</scope>
    <source>
        <strain evidence="2">ATCC 27094</strain>
    </source>
</reference>
<dbReference type="Proteomes" id="UP000190092">
    <property type="component" value="Unassembled WGS sequence"/>
</dbReference>
<organism evidence="1 2">
    <name type="scientific">Enhydrobacter aerosaccus</name>
    <dbReference type="NCBI Taxonomy" id="225324"/>
    <lineage>
        <taxon>Bacteria</taxon>
        <taxon>Pseudomonadati</taxon>
        <taxon>Pseudomonadota</taxon>
        <taxon>Alphaproteobacteria</taxon>
        <taxon>Hyphomicrobiales</taxon>
        <taxon>Enhydrobacter</taxon>
    </lineage>
</organism>
<accession>A0A1T4NIT4</accession>
<keyword evidence="2" id="KW-1185">Reference proteome</keyword>
<dbReference type="AlphaFoldDB" id="A0A1T4NIT4"/>
<name>A0A1T4NIT4_9HYPH</name>